<keyword evidence="2" id="KW-0677">Repeat</keyword>
<dbReference type="InterPro" id="IPR026464">
    <property type="entry name" value="NosD_copper_fam"/>
</dbReference>
<dbReference type="Pfam" id="PF05048">
    <property type="entry name" value="NosD"/>
    <property type="match status" value="1"/>
</dbReference>
<dbReference type="NCBIfam" id="TIGR04247">
    <property type="entry name" value="NosD_copper_fam"/>
    <property type="match status" value="1"/>
</dbReference>
<dbReference type="RefSeq" id="WP_133712773.1">
    <property type="nucleotide sequence ID" value="NZ_SOAG01000016.1"/>
</dbReference>
<evidence type="ECO:0000256" key="1">
    <source>
        <dbReference type="ARBA" id="ARBA00004906"/>
    </source>
</evidence>
<feature type="domain" description="Carbohydrate-binding/sugar hydrolysis" evidence="4">
    <location>
        <begin position="54"/>
        <end position="192"/>
    </location>
</feature>
<dbReference type="InterPro" id="IPR006626">
    <property type="entry name" value="PbH1"/>
</dbReference>
<comment type="caution">
    <text evidence="5">The sequence shown here is derived from an EMBL/GenBank/DDBJ whole genome shotgun (WGS) entry which is preliminary data.</text>
</comment>
<evidence type="ECO:0000313" key="6">
    <source>
        <dbReference type="Proteomes" id="UP000295215"/>
    </source>
</evidence>
<comment type="pathway">
    <text evidence="1">Protein modification; protein ubiquitination.</text>
</comment>
<dbReference type="InterPro" id="IPR022441">
    <property type="entry name" value="Para_beta_helix_rpt-2"/>
</dbReference>
<keyword evidence="6" id="KW-1185">Reference proteome</keyword>
<dbReference type="OrthoDB" id="9767990at2"/>
<dbReference type="PANTHER" id="PTHR22990:SF15">
    <property type="entry name" value="F-BOX ONLY PROTEIN 10"/>
    <property type="match status" value="1"/>
</dbReference>
<reference evidence="5 6" key="1">
    <citation type="submission" date="2019-03" db="EMBL/GenBank/DDBJ databases">
        <title>Genomic Encyclopedia of Archaeal and Bacterial Type Strains, Phase II (KMG-II): from individual species to whole genera.</title>
        <authorList>
            <person name="Goeker M."/>
        </authorList>
    </citation>
    <scope>NUCLEOTIDE SEQUENCE [LARGE SCALE GENOMIC DNA]</scope>
    <source>
        <strain evidence="5 6">DSM 28213</strain>
    </source>
</reference>
<organism evidence="5 6">
    <name type="scientific">Myroides indicus</name>
    <dbReference type="NCBI Taxonomy" id="1323422"/>
    <lineage>
        <taxon>Bacteria</taxon>
        <taxon>Pseudomonadati</taxon>
        <taxon>Bacteroidota</taxon>
        <taxon>Flavobacteriia</taxon>
        <taxon>Flavobacteriales</taxon>
        <taxon>Flavobacteriaceae</taxon>
        <taxon>Myroides</taxon>
    </lineage>
</organism>
<dbReference type="SMART" id="SM00710">
    <property type="entry name" value="PbH1"/>
    <property type="match status" value="9"/>
</dbReference>
<dbReference type="PANTHER" id="PTHR22990">
    <property type="entry name" value="F-BOX ONLY PROTEIN"/>
    <property type="match status" value="1"/>
</dbReference>
<dbReference type="EMBL" id="SOAG01000016">
    <property type="protein sequence ID" value="TDS57199.1"/>
    <property type="molecule type" value="Genomic_DNA"/>
</dbReference>
<dbReference type="InterPro" id="IPR012334">
    <property type="entry name" value="Pectin_lyas_fold"/>
</dbReference>
<sequence>MKTKAQYRHLIFSLIILLVFYKAEANIHKVCSTCPFQTIAEAVDKAQENDVIFVEDGTYVEHEILIDKPLTLKTKNAIVDGDNQGEIFVIKADNVTLDGFTLINVGTSYIRDYAAIRVRESKHFTIQNNTIKNLFFGIYIEKSKTGKILNNKIYGKAVSEYNSGNGIQLWYSDDIEIADNYVEKVRDGIYLEFSNNCTISDNISKNNVRYGLHFMFSNNDLVQNCSYISNGAGVAIMFSKSMKMLNNTFADNWGSAAYGVLLKEVNDTELSYNTFKNNTTGINIEGSNRVVYKHNDFISNGWAINSRGANYQNEVNYNNFLNNSFDLVYSGRMNSNNFNSNFWSSYTGYDLDKDGVGDVPYRPVKLFSYVVNKTPEAIIFLRSLFVDLIDFSEKVSPVFTPDNLMDETPSMKKIKHDTN</sequence>
<keyword evidence="3" id="KW-0833">Ubl conjugation pathway</keyword>
<dbReference type="AlphaFoldDB" id="A0A4R7ETJ9"/>
<dbReference type="Gene3D" id="2.160.20.10">
    <property type="entry name" value="Single-stranded right-handed beta-helix, Pectin lyase-like"/>
    <property type="match status" value="1"/>
</dbReference>
<dbReference type="InterPro" id="IPR051550">
    <property type="entry name" value="SCF-Subunits/Alg-Epimerases"/>
</dbReference>
<name>A0A4R7ETJ9_9FLAO</name>
<gene>
    <name evidence="5" type="ORF">C8P70_11611</name>
</gene>
<evidence type="ECO:0000256" key="2">
    <source>
        <dbReference type="ARBA" id="ARBA00022737"/>
    </source>
</evidence>
<dbReference type="NCBIfam" id="TIGR03804">
    <property type="entry name" value="para_beta_helix"/>
    <property type="match status" value="1"/>
</dbReference>
<accession>A0A4R7ETJ9</accession>
<evidence type="ECO:0000313" key="5">
    <source>
        <dbReference type="EMBL" id="TDS57199.1"/>
    </source>
</evidence>
<protein>
    <submittedName>
        <fullName evidence="5">Nitrous oxidase accessory protein</fullName>
    </submittedName>
</protein>
<proteinExistence type="predicted"/>
<dbReference type="InterPro" id="IPR011050">
    <property type="entry name" value="Pectin_lyase_fold/virulence"/>
</dbReference>
<dbReference type="SMART" id="SM00722">
    <property type="entry name" value="CASH"/>
    <property type="match status" value="1"/>
</dbReference>
<evidence type="ECO:0000256" key="3">
    <source>
        <dbReference type="ARBA" id="ARBA00022786"/>
    </source>
</evidence>
<evidence type="ECO:0000259" key="4">
    <source>
        <dbReference type="SMART" id="SM00722"/>
    </source>
</evidence>
<dbReference type="SUPFAM" id="SSF51126">
    <property type="entry name" value="Pectin lyase-like"/>
    <property type="match status" value="1"/>
</dbReference>
<dbReference type="Proteomes" id="UP000295215">
    <property type="component" value="Unassembled WGS sequence"/>
</dbReference>
<dbReference type="InterPro" id="IPR006633">
    <property type="entry name" value="Carb-bd_sugar_hydrolysis-dom"/>
</dbReference>
<dbReference type="InterPro" id="IPR007742">
    <property type="entry name" value="NosD_dom"/>
</dbReference>